<feature type="compositionally biased region" description="Low complexity" evidence="1">
    <location>
        <begin position="82"/>
        <end position="98"/>
    </location>
</feature>
<protein>
    <submittedName>
        <fullName evidence="2">Uncharacterized protein</fullName>
    </submittedName>
</protein>
<dbReference type="EMBL" id="JAIBSC010000002">
    <property type="protein sequence ID" value="KAH1911562.1"/>
    <property type="molecule type" value="Genomic_DNA"/>
</dbReference>
<feature type="region of interest" description="Disordered" evidence="1">
    <location>
        <begin position="1"/>
        <end position="98"/>
    </location>
</feature>
<sequence length="98" mass="10500">MDNIFRGAKDVLSGRLNDPNDTAQYSDGDKRTYNDSASGIDFGSGVHDALPGSGNSRPNVGEPETDRNEQPPSSAKEHRGSRGYYGSNSSSENYASIE</sequence>
<feature type="compositionally biased region" description="Basic and acidic residues" evidence="1">
    <location>
        <begin position="64"/>
        <end position="80"/>
    </location>
</feature>
<accession>A0A229WJJ9</accession>
<proteinExistence type="predicted"/>
<evidence type="ECO:0000313" key="3">
    <source>
        <dbReference type="Proteomes" id="UP000813423"/>
    </source>
</evidence>
<reference evidence="2" key="1">
    <citation type="submission" date="2021-08" db="EMBL/GenBank/DDBJ databases">
        <title>Global Aspergillus fumigatus from environmental and clinical sources.</title>
        <authorList>
            <person name="Barber A."/>
            <person name="Sae-Ong T."/>
        </authorList>
    </citation>
    <scope>NUCLEOTIDE SEQUENCE</scope>
    <source>
        <strain evidence="2">NRZ-2016-071</strain>
    </source>
</reference>
<name>A0A229WJJ9_ASPFM</name>
<comment type="caution">
    <text evidence="2">The sequence shown here is derived from an EMBL/GenBank/DDBJ whole genome shotgun (WGS) entry which is preliminary data.</text>
</comment>
<evidence type="ECO:0000313" key="2">
    <source>
        <dbReference type="EMBL" id="KAH1911562.1"/>
    </source>
</evidence>
<organism evidence="2 3">
    <name type="scientific">Aspergillus fumigatus</name>
    <name type="common">Neosartorya fumigata</name>
    <dbReference type="NCBI Taxonomy" id="746128"/>
    <lineage>
        <taxon>Eukaryota</taxon>
        <taxon>Fungi</taxon>
        <taxon>Dikarya</taxon>
        <taxon>Ascomycota</taxon>
        <taxon>Pezizomycotina</taxon>
        <taxon>Eurotiomycetes</taxon>
        <taxon>Eurotiomycetidae</taxon>
        <taxon>Eurotiales</taxon>
        <taxon>Aspergillaceae</taxon>
        <taxon>Aspergillus</taxon>
        <taxon>Aspergillus subgen. Fumigati</taxon>
    </lineage>
</organism>
<evidence type="ECO:0000256" key="1">
    <source>
        <dbReference type="SAM" id="MobiDB-lite"/>
    </source>
</evidence>
<gene>
    <name evidence="2" type="ORF">KXV57_003269</name>
</gene>
<dbReference type="AlphaFoldDB" id="A0A229WJJ9"/>
<dbReference type="Proteomes" id="UP000813423">
    <property type="component" value="Unassembled WGS sequence"/>
</dbReference>